<sequence length="367" mass="38612">MTSINGTNPYAQYGSAYARAAATQPSLADTLNAAEAGNSNPLDPNAATNLTLSDAAKAKLASDAKTPDFTAVTNNARAVLDKLYAAAKVTSPLGADGKTTIDLSSLDRRSLFAIATNSGGKFTPDEQSVASGELTNRFNAALAPAAAATSMTRNYTVVYKAALEYLDGASSEEKATAAWSAQRAAVQKGYDAAKQKPDTAPSVSGDPVASYLAKYPDGAPVGTTKTFGTVATDARAALDAQAKLAAENKTELVYDPSRKFGQLVDFSSFDNRSLSAITLNQDQKFSNQEIYAAKKELDSRNRANILSSLKQSQQSGDPTQLSLGILQSYSAMSDEERQASGWSPSFRDNVLQSYKSTSNILSIMNGA</sequence>
<organism evidence="1 2">
    <name type="scientific">Candidatus Afipia apatlaquensis</name>
    <dbReference type="NCBI Taxonomy" id="2712852"/>
    <lineage>
        <taxon>Bacteria</taxon>
        <taxon>Pseudomonadati</taxon>
        <taxon>Pseudomonadota</taxon>
        <taxon>Alphaproteobacteria</taxon>
        <taxon>Hyphomicrobiales</taxon>
        <taxon>Nitrobacteraceae</taxon>
        <taxon>Afipia</taxon>
    </lineage>
</organism>
<dbReference type="EMBL" id="JAAMRR010001621">
    <property type="protein sequence ID" value="NGX99570.1"/>
    <property type="molecule type" value="Genomic_DNA"/>
</dbReference>
<name>A0A7C9VNW1_9BRAD</name>
<keyword evidence="2" id="KW-1185">Reference proteome</keyword>
<accession>A0A7C9VNW1</accession>
<evidence type="ECO:0000313" key="2">
    <source>
        <dbReference type="Proteomes" id="UP000480266"/>
    </source>
</evidence>
<evidence type="ECO:0008006" key="3">
    <source>
        <dbReference type="Google" id="ProtNLM"/>
    </source>
</evidence>
<evidence type="ECO:0000313" key="1">
    <source>
        <dbReference type="EMBL" id="NGX99570.1"/>
    </source>
</evidence>
<reference evidence="1" key="1">
    <citation type="submission" date="2020-02" db="EMBL/GenBank/DDBJ databases">
        <title>Draft genome sequence of Candidatus Afipia apatlaquensis IBT-C3, a potential strain for decolorization of textile dyes.</title>
        <authorList>
            <person name="Sanchez-Reyes A."/>
            <person name="Breton-Deval L."/>
            <person name="Mangelson H."/>
            <person name="Sanchez-Flores A."/>
        </authorList>
    </citation>
    <scope>NUCLEOTIDE SEQUENCE [LARGE SCALE GENOMIC DNA]</scope>
    <source>
        <strain evidence="1">IBT-C3</strain>
    </source>
</reference>
<gene>
    <name evidence="1" type="ORF">G4V63_31590</name>
</gene>
<proteinExistence type="predicted"/>
<comment type="caution">
    <text evidence="1">The sequence shown here is derived from an EMBL/GenBank/DDBJ whole genome shotgun (WGS) entry which is preliminary data.</text>
</comment>
<protein>
    <recommendedName>
        <fullName evidence="3">DUF1217 domain-containing protein</fullName>
    </recommendedName>
</protein>
<dbReference type="AlphaFoldDB" id="A0A7C9VNW1"/>
<dbReference type="Proteomes" id="UP000480266">
    <property type="component" value="Unassembled WGS sequence"/>
</dbReference>